<dbReference type="RefSeq" id="WP_138850948.1">
    <property type="nucleotide sequence ID" value="NZ_CP040710.1"/>
</dbReference>
<evidence type="ECO:0000313" key="2">
    <source>
        <dbReference type="EMBL" id="QCW98593.1"/>
    </source>
</evidence>
<proteinExistence type="predicted"/>
<feature type="domain" description="DUF4296" evidence="1">
    <location>
        <begin position="25"/>
        <end position="106"/>
    </location>
</feature>
<dbReference type="Proteomes" id="UP000310017">
    <property type="component" value="Chromosome"/>
</dbReference>
<accession>A0A5B7SPM7</accession>
<evidence type="ECO:0000313" key="3">
    <source>
        <dbReference type="Proteomes" id="UP000310017"/>
    </source>
</evidence>
<name>A0A5B7SPM7_9FLAO</name>
<organism evidence="2 3">
    <name type="scientific">Aggregatimonas sangjinii</name>
    <dbReference type="NCBI Taxonomy" id="2583587"/>
    <lineage>
        <taxon>Bacteria</taxon>
        <taxon>Pseudomonadati</taxon>
        <taxon>Bacteroidota</taxon>
        <taxon>Flavobacteriia</taxon>
        <taxon>Flavobacteriales</taxon>
        <taxon>Flavobacteriaceae</taxon>
        <taxon>Aggregatimonas</taxon>
    </lineage>
</organism>
<dbReference type="InterPro" id="IPR025381">
    <property type="entry name" value="DUF4296"/>
</dbReference>
<sequence>MKNRWIHIAALLLMVSCGEELIDKPDNLIPKDKMINIIEEMAVINAAKSTNADKLRKKEIDPTDFILKKYEVDSLQFVESDRYYVSKPVEYKDIYETVEKRLDAKGKEMGETKRIRDSISLKNQLQEAQEKARMLNEATDSLP</sequence>
<dbReference type="KEGG" id="asag:FGM00_00085"/>
<dbReference type="OrthoDB" id="1525222at2"/>
<dbReference type="EMBL" id="CP040710">
    <property type="protein sequence ID" value="QCW98593.1"/>
    <property type="molecule type" value="Genomic_DNA"/>
</dbReference>
<dbReference type="PROSITE" id="PS51257">
    <property type="entry name" value="PROKAR_LIPOPROTEIN"/>
    <property type="match status" value="1"/>
</dbReference>
<reference evidence="2 3" key="1">
    <citation type="submission" date="2019-05" db="EMBL/GenBank/DDBJ databases">
        <title>Genome sequencing of F202Z8.</title>
        <authorList>
            <person name="Kwon Y.M."/>
        </authorList>
    </citation>
    <scope>NUCLEOTIDE SEQUENCE [LARGE SCALE GENOMIC DNA]</scope>
    <source>
        <strain evidence="2 3">F202Z8</strain>
    </source>
</reference>
<protein>
    <submittedName>
        <fullName evidence="2">DUF4296 domain-containing protein</fullName>
    </submittedName>
</protein>
<keyword evidence="3" id="KW-1185">Reference proteome</keyword>
<evidence type="ECO:0000259" key="1">
    <source>
        <dbReference type="Pfam" id="PF14129"/>
    </source>
</evidence>
<dbReference type="AlphaFoldDB" id="A0A5B7SPM7"/>
<dbReference type="Pfam" id="PF14129">
    <property type="entry name" value="DUF4296"/>
    <property type="match status" value="1"/>
</dbReference>
<gene>
    <name evidence="2" type="ORF">FGM00_00085</name>
</gene>